<keyword evidence="1" id="KW-0808">Transferase</keyword>
<dbReference type="KEGG" id="syw:SYNW0175"/>
<dbReference type="CAZy" id="GT2">
    <property type="family name" value="Glycosyltransferase Family 2"/>
</dbReference>
<name>Q7U9S8_PARMW</name>
<dbReference type="Pfam" id="PF00535">
    <property type="entry name" value="Glycos_transf_2"/>
    <property type="match status" value="1"/>
</dbReference>
<evidence type="ECO:0000259" key="3">
    <source>
        <dbReference type="Pfam" id="PF02709"/>
    </source>
</evidence>
<dbReference type="InterPro" id="IPR001173">
    <property type="entry name" value="Glyco_trans_2-like"/>
</dbReference>
<feature type="domain" description="Glycosyltransferase 2-like" evidence="2">
    <location>
        <begin position="10"/>
        <end position="110"/>
    </location>
</feature>
<dbReference type="SUPFAM" id="SSF53448">
    <property type="entry name" value="Nucleotide-diphospho-sugar transferases"/>
    <property type="match status" value="1"/>
</dbReference>
<proteinExistence type="predicted"/>
<dbReference type="GO" id="GO:0016740">
    <property type="term" value="F:transferase activity"/>
    <property type="evidence" value="ECO:0007669"/>
    <property type="project" value="UniProtKB-KW"/>
</dbReference>
<reference evidence="4 5" key="1">
    <citation type="journal article" date="2003" name="Nature">
        <title>The genome of a motile marine Synechococcus.</title>
        <authorList>
            <person name="Palenik B."/>
            <person name="Brahamsha B."/>
            <person name="Larimer F."/>
            <person name="Land M."/>
            <person name="Hauser L."/>
            <person name="Chain P."/>
            <person name="Lamerdin J."/>
            <person name="Regala W."/>
            <person name="Allen E.A."/>
            <person name="McCarren J."/>
            <person name="Paulsen I."/>
            <person name="Dufresne A."/>
            <person name="Partensky F."/>
            <person name="Webb E."/>
            <person name="Waterbury J."/>
        </authorList>
    </citation>
    <scope>NUCLEOTIDE SEQUENCE [LARGE SCALE GENOMIC DNA]</scope>
    <source>
        <strain evidence="4 5">WH8102</strain>
    </source>
</reference>
<organism evidence="4 5">
    <name type="scientific">Parasynechococcus marenigrum (strain WH8102)</name>
    <dbReference type="NCBI Taxonomy" id="84588"/>
    <lineage>
        <taxon>Bacteria</taxon>
        <taxon>Bacillati</taxon>
        <taxon>Cyanobacteriota</taxon>
        <taxon>Cyanophyceae</taxon>
        <taxon>Synechococcales</taxon>
        <taxon>Prochlorococcaceae</taxon>
        <taxon>Parasynechococcus</taxon>
        <taxon>Parasynechococcus marenigrum</taxon>
    </lineage>
</organism>
<evidence type="ECO:0000256" key="1">
    <source>
        <dbReference type="ARBA" id="ARBA00022679"/>
    </source>
</evidence>
<dbReference type="AlphaFoldDB" id="Q7U9S8"/>
<evidence type="ECO:0000313" key="5">
    <source>
        <dbReference type="Proteomes" id="UP000001422"/>
    </source>
</evidence>
<accession>Q7U9S8</accession>
<dbReference type="EMBL" id="BX569689">
    <property type="protein sequence ID" value="CAE06690.1"/>
    <property type="molecule type" value="Genomic_DNA"/>
</dbReference>
<dbReference type="eggNOG" id="COG1216">
    <property type="taxonomic scope" value="Bacteria"/>
</dbReference>
<sequence length="330" mass="37347">MSEGSLSRISILTVCMNRQLHLRQSAQHLSALSQHDEHLIVDWSSTAPLLRSELPSDPRIRLHRVEGESQWNLCRAYNFAASQSTGTILLKLDADSWLDPALDVEQLLQQAPIWLGAGSGGTAGQWLMERDAFDAVGGFNERMLSWGFDDKDLRARLVLHFGPQVKTLPPGSLHAIHHSDSVRIGGRLDQPTKSFVRHQALAALRASRLNNRLVAAECPWGRTSVSTQYQHVLGQSSDSVWRADKETIPQLPLSVDRSLRQQRRRTFWNVLLDIPDVAIAQLPLKLLPPDCSGQWRVRWWHWLYWSTVRRLLLLPVLILACLKGSGRLLR</sequence>
<keyword evidence="5" id="KW-1185">Reference proteome</keyword>
<dbReference type="CDD" id="cd00761">
    <property type="entry name" value="Glyco_tranf_GTA_type"/>
    <property type="match status" value="1"/>
</dbReference>
<dbReference type="HOGENOM" id="CLU_839192_0_0_3"/>
<dbReference type="InterPro" id="IPR027791">
    <property type="entry name" value="Galactosyl_T_C"/>
</dbReference>
<evidence type="ECO:0000313" key="4">
    <source>
        <dbReference type="EMBL" id="CAE06690.1"/>
    </source>
</evidence>
<feature type="domain" description="Galactosyltransferase C-terminal" evidence="3">
    <location>
        <begin position="124"/>
        <end position="170"/>
    </location>
</feature>
<dbReference type="Pfam" id="PF02709">
    <property type="entry name" value="Glyco_transf_7C"/>
    <property type="match status" value="1"/>
</dbReference>
<evidence type="ECO:0000259" key="2">
    <source>
        <dbReference type="Pfam" id="PF00535"/>
    </source>
</evidence>
<dbReference type="STRING" id="84588.SYNW0175"/>
<dbReference type="InterPro" id="IPR029044">
    <property type="entry name" value="Nucleotide-diphossugar_trans"/>
</dbReference>
<gene>
    <name evidence="4" type="ordered locus">SYNW0175</name>
</gene>
<dbReference type="Gene3D" id="3.90.550.10">
    <property type="entry name" value="Spore Coat Polysaccharide Biosynthesis Protein SpsA, Chain A"/>
    <property type="match status" value="1"/>
</dbReference>
<dbReference type="PANTHER" id="PTHR40743">
    <property type="entry name" value="NUCLEOTIDE-DIPHOSPHO-SUGAR TRANSFERASE CONTAINING PROTEIN"/>
    <property type="match status" value="1"/>
</dbReference>
<dbReference type="Proteomes" id="UP000001422">
    <property type="component" value="Chromosome"/>
</dbReference>
<protein>
    <submittedName>
        <fullName evidence="4">Possible glycosyltransferase</fullName>
    </submittedName>
</protein>
<dbReference type="PANTHER" id="PTHR40743:SF1">
    <property type="entry name" value="POSSIBLE GLYCOSYLTRANSFERASE"/>
    <property type="match status" value="1"/>
</dbReference>